<organism evidence="9 10">
    <name type="scientific">Candidatus Scalindua rubra</name>
    <dbReference type="NCBI Taxonomy" id="1872076"/>
    <lineage>
        <taxon>Bacteria</taxon>
        <taxon>Pseudomonadati</taxon>
        <taxon>Planctomycetota</taxon>
        <taxon>Candidatus Brocadiia</taxon>
        <taxon>Candidatus Brocadiales</taxon>
        <taxon>Candidatus Scalinduaceae</taxon>
        <taxon>Candidatus Scalindua</taxon>
    </lineage>
</organism>
<sequence>MSNLWKIVQEKYSPELNRRYETIFTLANGYRGLRGFNEFSQIDERGNFIAGVFDKAAAPVCELVNCPDPIDIRFFVDNEVCDLDCLPVNHFKRYLDIRAGTLNTEIEVEIKKKKLEIKTQRFVSRNDVHRWTAEYCIRPINFSGKITVESMIDGDVTNGSYDPSNRIRHYQVKERVDLKPGLAMQVFTIDNNIEIVESSLITCDRSDEQFINSRKYKEYGDVIGEVCDLFVTKGESYSICKYGVTFTSRECKGNVLNSAKNNLEKFTEDGFECEKKSHQSVWDNIWAMSDIEIEGDDKAQRGIRYNIFQMSSSAYEKDPCVSIAAKALHGEGYKGHVFWDTEIYLLPFFIYTYPEVARALLLYRYNTLAGARKNAELHHCRGARFPWESASDGVEETPKWKADSKGNVVRIWTGDEQYHISADIAYAYYEYNRAVRDELFLKQYGAEIFLDTALFWQSRVEYNKAEDRYEINKVIGPDEFHLHVNNNVYTNYLAKWNLRKASEIAAWLENKDSEFYKKLLKKLKIRKEDIAGWTKITEKIYIPMSKNSKLIEQFEGYFNRKDFVVSEYENNGMPVWPEGVDKDHPDETQLLKQPDVVMLLLVLGEEFDLETKKTNYEYYEKRCMHKSSLSPSMYSIMGLKVGDTRNAYKYFIKTVYTDLEDNQGNAAKGLHVASNGGSWQCAVFGFGGMSIDQNEILNFNPWLPDVWSRLSYKIIWRGYRLNVDVFSDKIVFLSEADISIKVSFKEYKIKKNERKEVKLTGKIKED</sequence>
<evidence type="ECO:0000259" key="8">
    <source>
        <dbReference type="Pfam" id="PF03636"/>
    </source>
</evidence>
<comment type="similarity">
    <text evidence="1">Belongs to the glycosyl hydrolase 65 family.</text>
</comment>
<evidence type="ECO:0000256" key="5">
    <source>
        <dbReference type="PIRSR" id="PIRSR036289-51"/>
    </source>
</evidence>
<evidence type="ECO:0000259" key="7">
    <source>
        <dbReference type="Pfam" id="PF03633"/>
    </source>
</evidence>
<protein>
    <submittedName>
        <fullName evidence="9">Trehalose-6-phosphate phosphorylase</fullName>
        <ecNumber evidence="9">2.4.1.216</ecNumber>
    </submittedName>
</protein>
<keyword evidence="2 9" id="KW-0328">Glycosyltransferase</keyword>
<dbReference type="SUPFAM" id="SSF74650">
    <property type="entry name" value="Galactose mutarotase-like"/>
    <property type="match status" value="1"/>
</dbReference>
<dbReference type="SUPFAM" id="SSF48208">
    <property type="entry name" value="Six-hairpin glycosidases"/>
    <property type="match status" value="1"/>
</dbReference>
<dbReference type="EMBL" id="MAYW01000047">
    <property type="protein sequence ID" value="ODS32830.1"/>
    <property type="molecule type" value="Genomic_DNA"/>
</dbReference>
<dbReference type="GO" id="GO:0030246">
    <property type="term" value="F:carbohydrate binding"/>
    <property type="evidence" value="ECO:0007669"/>
    <property type="project" value="InterPro"/>
</dbReference>
<evidence type="ECO:0000259" key="6">
    <source>
        <dbReference type="Pfam" id="PF03632"/>
    </source>
</evidence>
<dbReference type="PIRSF" id="PIRSF036289">
    <property type="entry name" value="Glycosyl_hydrolase_malt_phosph"/>
    <property type="match status" value="1"/>
</dbReference>
<dbReference type="InterPro" id="IPR011013">
    <property type="entry name" value="Gal_mutarotase_sf_dom"/>
</dbReference>
<evidence type="ECO:0000313" key="9">
    <source>
        <dbReference type="EMBL" id="ODS32830.1"/>
    </source>
</evidence>
<dbReference type="Pfam" id="PF03636">
    <property type="entry name" value="Glyco_hydro_65N"/>
    <property type="match status" value="1"/>
</dbReference>
<dbReference type="GO" id="GO:0005975">
    <property type="term" value="P:carbohydrate metabolic process"/>
    <property type="evidence" value="ECO:0007669"/>
    <property type="project" value="InterPro"/>
</dbReference>
<dbReference type="Gene3D" id="2.70.98.40">
    <property type="entry name" value="Glycoside hydrolase, family 65, N-terminal domain"/>
    <property type="match status" value="1"/>
</dbReference>
<evidence type="ECO:0000313" key="10">
    <source>
        <dbReference type="Proteomes" id="UP000094056"/>
    </source>
</evidence>
<feature type="domain" description="Glycoside hydrolase family 65 N-terminal" evidence="8">
    <location>
        <begin position="9"/>
        <end position="249"/>
    </location>
</feature>
<proteinExistence type="inferred from homology"/>
<feature type="domain" description="Glycoside hydrolase family 65 central catalytic" evidence="6">
    <location>
        <begin position="304"/>
        <end position="680"/>
    </location>
</feature>
<dbReference type="PANTHER" id="PTHR11051">
    <property type="entry name" value="GLYCOSYL HYDROLASE-RELATED"/>
    <property type="match status" value="1"/>
</dbReference>
<dbReference type="GO" id="GO:0050503">
    <property type="term" value="F:trehalose 6-phosphate phosphorylase activity"/>
    <property type="evidence" value="ECO:0007669"/>
    <property type="project" value="UniProtKB-EC"/>
</dbReference>
<gene>
    <name evidence="9" type="primary">trePP</name>
    <name evidence="9" type="ORF">SCARUB_02036</name>
</gene>
<dbReference type="Proteomes" id="UP000094056">
    <property type="component" value="Unassembled WGS sequence"/>
</dbReference>
<dbReference type="Gene3D" id="1.50.10.10">
    <property type="match status" value="1"/>
</dbReference>
<dbReference type="AlphaFoldDB" id="A0A1E3XB51"/>
<dbReference type="PATRIC" id="fig|1872076.5.peg.2398"/>
<evidence type="ECO:0000256" key="4">
    <source>
        <dbReference type="PIRSR" id="PIRSR036289-50"/>
    </source>
</evidence>
<dbReference type="InterPro" id="IPR017045">
    <property type="entry name" value="Malt_Pase/Glycosyl_Hdrlase"/>
</dbReference>
<dbReference type="InterPro" id="IPR037018">
    <property type="entry name" value="GH65_N"/>
</dbReference>
<evidence type="ECO:0000256" key="2">
    <source>
        <dbReference type="ARBA" id="ARBA00022676"/>
    </source>
</evidence>
<keyword evidence="3 9" id="KW-0808">Transferase</keyword>
<feature type="binding site" evidence="5">
    <location>
        <begin position="339"/>
        <end position="340"/>
    </location>
    <ligand>
        <name>substrate</name>
    </ligand>
</feature>
<feature type="active site" description="Proton donor" evidence="4">
    <location>
        <position position="479"/>
    </location>
</feature>
<evidence type="ECO:0000256" key="3">
    <source>
        <dbReference type="ARBA" id="ARBA00022679"/>
    </source>
</evidence>
<dbReference type="Pfam" id="PF03633">
    <property type="entry name" value="Glyco_hydro_65C"/>
    <property type="match status" value="1"/>
</dbReference>
<dbReference type="InterPro" id="IPR005194">
    <property type="entry name" value="Glyco_hydro_65_C"/>
</dbReference>
<dbReference type="GO" id="GO:0004553">
    <property type="term" value="F:hydrolase activity, hydrolyzing O-glycosyl compounds"/>
    <property type="evidence" value="ECO:0007669"/>
    <property type="project" value="TreeGrafter"/>
</dbReference>
<dbReference type="PANTHER" id="PTHR11051:SF8">
    <property type="entry name" value="PROTEIN-GLUCOSYLGALACTOSYLHYDROXYLYSINE GLUCOSIDASE"/>
    <property type="match status" value="1"/>
</dbReference>
<evidence type="ECO:0000256" key="1">
    <source>
        <dbReference type="ARBA" id="ARBA00006768"/>
    </source>
</evidence>
<feature type="binding site" evidence="5">
    <location>
        <begin position="592"/>
        <end position="593"/>
    </location>
    <ligand>
        <name>substrate</name>
    </ligand>
</feature>
<reference evidence="9 10" key="1">
    <citation type="submission" date="2016-07" db="EMBL/GenBank/DDBJ databases">
        <title>Draft genome of Scalindua rubra, obtained from a brine-seawater interface in the Red Sea, sheds light on salt adaptation in anammox bacteria.</title>
        <authorList>
            <person name="Speth D.R."/>
            <person name="Lagkouvardos I."/>
            <person name="Wang Y."/>
            <person name="Qian P.-Y."/>
            <person name="Dutilh B.E."/>
            <person name="Jetten M.S."/>
        </authorList>
    </citation>
    <scope>NUCLEOTIDE SEQUENCE [LARGE SCALE GENOMIC DNA]</scope>
    <source>
        <strain evidence="9">BSI-1</strain>
    </source>
</reference>
<dbReference type="InterPro" id="IPR012341">
    <property type="entry name" value="6hp_glycosidase-like_sf"/>
</dbReference>
<dbReference type="EC" id="2.4.1.216" evidence="9"/>
<accession>A0A1E3XB51</accession>
<feature type="domain" description="Glycoside hydrolase family 65 C-terminal" evidence="7">
    <location>
        <begin position="693"/>
        <end position="742"/>
    </location>
</feature>
<comment type="caution">
    <text evidence="9">The sequence shown here is derived from an EMBL/GenBank/DDBJ whole genome shotgun (WGS) entry which is preliminary data.</text>
</comment>
<dbReference type="Pfam" id="PF03632">
    <property type="entry name" value="Glyco_hydro_65m"/>
    <property type="match status" value="1"/>
</dbReference>
<name>A0A1E3XB51_9BACT</name>
<dbReference type="InterPro" id="IPR008928">
    <property type="entry name" value="6-hairpin_glycosidase_sf"/>
</dbReference>
<dbReference type="InterPro" id="IPR005195">
    <property type="entry name" value="Glyco_hydro_65_M"/>
</dbReference>
<dbReference type="InterPro" id="IPR005196">
    <property type="entry name" value="Glyco_hydro_65_N"/>
</dbReference>
<dbReference type="Gene3D" id="2.60.420.10">
    <property type="entry name" value="Maltose phosphorylase, domain 3"/>
    <property type="match status" value="1"/>
</dbReference>